<accession>A0AAU8B5X3</accession>
<dbReference type="Pfam" id="PF02305">
    <property type="entry name" value="Phage_F"/>
    <property type="match status" value="2"/>
</dbReference>
<dbReference type="GO" id="GO:0039615">
    <property type="term" value="C:T=1 icosahedral viral capsid"/>
    <property type="evidence" value="ECO:0007669"/>
    <property type="project" value="UniProtKB-KW"/>
</dbReference>
<comment type="similarity">
    <text evidence="2">Belongs to the microviridae F protein family.</text>
</comment>
<evidence type="ECO:0000313" key="6">
    <source>
        <dbReference type="EMBL" id="XCD07689.1"/>
    </source>
</evidence>
<evidence type="ECO:0000256" key="3">
    <source>
        <dbReference type="ARBA" id="ARBA00022431"/>
    </source>
</evidence>
<dbReference type="Gene3D" id="2.60.169.10">
    <property type="entry name" value="Microviridae F protein"/>
    <property type="match status" value="2"/>
</dbReference>
<protein>
    <submittedName>
        <fullName evidence="6">Major capsid protein</fullName>
    </submittedName>
</protein>
<dbReference type="SUPFAM" id="SSF88645">
    <property type="entry name" value="ssDNA viruses"/>
    <property type="match status" value="2"/>
</dbReference>
<name>A0AAU8B5X3_9VIRU</name>
<evidence type="ECO:0000256" key="4">
    <source>
        <dbReference type="ARBA" id="ARBA00022561"/>
    </source>
</evidence>
<evidence type="ECO:0000256" key="1">
    <source>
        <dbReference type="ARBA" id="ARBA00004328"/>
    </source>
</evidence>
<dbReference type="GO" id="GO:0005198">
    <property type="term" value="F:structural molecule activity"/>
    <property type="evidence" value="ECO:0007669"/>
    <property type="project" value="InterPro"/>
</dbReference>
<dbReference type="EMBL" id="PP511798">
    <property type="protein sequence ID" value="XCD07689.1"/>
    <property type="molecule type" value="Genomic_DNA"/>
</dbReference>
<keyword evidence="5" id="KW-0946">Virion</keyword>
<dbReference type="InterPro" id="IPR037002">
    <property type="entry name" value="Microviridae_protein_F_sf"/>
</dbReference>
<keyword evidence="3" id="KW-1140">T=1 icosahedral capsid protein</keyword>
<evidence type="ECO:0000256" key="2">
    <source>
        <dbReference type="ARBA" id="ARBA00009963"/>
    </source>
</evidence>
<dbReference type="InterPro" id="IPR016184">
    <property type="entry name" value="Capsid/spike_ssDNA_virus"/>
</dbReference>
<proteinExistence type="inferred from homology"/>
<reference evidence="6" key="1">
    <citation type="submission" date="2024-03" db="EMBL/GenBank/DDBJ databases">
        <title>Diverse circular DNA viruses in blood, oral, and fecal samples of captive lemurs.</title>
        <authorList>
            <person name="Paietta E.N."/>
            <person name="Kraberger S."/>
            <person name="Lund M.C."/>
            <person name="Custer J.M."/>
            <person name="Vargas K.M."/>
            <person name="Ehmke E.E."/>
            <person name="Yoder A.D."/>
            <person name="Varsani A."/>
        </authorList>
    </citation>
    <scope>NUCLEOTIDE SEQUENCE</scope>
    <source>
        <strain evidence="6">Duke_28FS_35</strain>
    </source>
</reference>
<evidence type="ECO:0000256" key="5">
    <source>
        <dbReference type="ARBA" id="ARBA00022844"/>
    </source>
</evidence>
<sequence>MSNIFSKKDQYIDRVNRSTFDLSFVNNFTTNFGVITPVCLLPVGFGDSVQINAKFNLQLMPTVFPIQTQMYARLHFVYVRTRTIWEDWQAFFGGDESVTPPWMDPTKFSNSNIFSVADDLQTSTLADYLGVPTVITGKYGAVEKVPTNLVEISKNGTSVGMTDYKFLPYFASDLLNVSAFTSYIESSGVFEGKFTSTTLPGVGWSAFVVNFTDLNFGTVGRRTVFLDLSKFTDNSSNLLRYMYFGEYSSLSEAIKVGHHGYSIYYPSIPGDVKLNGSVAEIPLSSSFTNTWKLVIFIPSSTLYNELEQISFYYRPDGYGDYNLPISSLADSLVSAFSFTSVDVEWSKPEADNCPFWANEGMPAIPLSALPFRVYEAYYNAFGRDVRNNPFMIDGKPEYNRYVPSLAGGVDRYKYQLHYANWEPDAYTTALQSPQAGVAPLVGITSLGEAQFRDANGTTYTAQLETADDGDTVTGFQMQSSDAPADVVRNLIGMATSGISISDFRNVNSLQRFLEIRIRQSPRYLNLVKGLFNVNLDYDELMMPEFLGGISDNVPVYKVTQTTPTDGSPLGSFAGQGFIQSGMKHVIRKYCPEEGYILGVLSVVPVANYTQLLAPHWTRMSLLDWHFPQFNNVSFQPMTYKNLCPYQAYAVNPSNVNSVFGYQRAWWDLISSFDEVHGQFRSSLRNFVINRVFDSAPELSQDFLLVNPDHVNDVFATTAENGDKILGSIAFDITKKTTIPRNSIPHIE</sequence>
<comment type="subcellular location">
    <subcellularLocation>
        <location evidence="1">Virion</location>
    </subcellularLocation>
</comment>
<keyword evidence="4" id="KW-0167">Capsid protein</keyword>
<dbReference type="InterPro" id="IPR003514">
    <property type="entry name" value="Microviridae_protein_F"/>
</dbReference>
<organism evidence="6">
    <name type="scientific">Dulem virus 258</name>
    <dbReference type="NCBI Taxonomy" id="3145735"/>
    <lineage>
        <taxon>Viruses</taxon>
        <taxon>Monodnaviria</taxon>
        <taxon>Sangervirae</taxon>
        <taxon>Phixviricota</taxon>
        <taxon>Malgrandaviricetes</taxon>
        <taxon>Petitvirales</taxon>
        <taxon>Microviridae</taxon>
        <taxon>Microvirus</taxon>
    </lineage>
</organism>